<keyword evidence="3" id="KW-1185">Reference proteome</keyword>
<reference evidence="2" key="1">
    <citation type="submission" date="2020-09" db="EMBL/GenBank/DDBJ databases">
        <title>Genome-Enabled Discovery of Anthraquinone Biosynthesis in Senna tora.</title>
        <authorList>
            <person name="Kang S.-H."/>
            <person name="Pandey R.P."/>
            <person name="Lee C.-M."/>
            <person name="Sim J.-S."/>
            <person name="Jeong J.-T."/>
            <person name="Choi B.-S."/>
            <person name="Jung M."/>
            <person name="Ginzburg D."/>
            <person name="Zhao K."/>
            <person name="Won S.Y."/>
            <person name="Oh T.-J."/>
            <person name="Yu Y."/>
            <person name="Kim N.-H."/>
            <person name="Lee O.R."/>
            <person name="Lee T.-H."/>
            <person name="Bashyal P."/>
            <person name="Kim T.-S."/>
            <person name="Lee W.-H."/>
            <person name="Kawkins C."/>
            <person name="Kim C.-K."/>
            <person name="Kim J.S."/>
            <person name="Ahn B.O."/>
            <person name="Rhee S.Y."/>
            <person name="Sohng J.K."/>
        </authorList>
    </citation>
    <scope>NUCLEOTIDE SEQUENCE</scope>
    <source>
        <tissue evidence="2">Leaf</tissue>
    </source>
</reference>
<protein>
    <submittedName>
        <fullName evidence="2">Uncharacterized protein</fullName>
    </submittedName>
</protein>
<gene>
    <name evidence="2" type="ORF">G2W53_003987</name>
</gene>
<dbReference type="AlphaFoldDB" id="A0A834XB38"/>
<dbReference type="EMBL" id="JAAIUW010000002">
    <property type="protein sequence ID" value="KAF7841689.1"/>
    <property type="molecule type" value="Genomic_DNA"/>
</dbReference>
<comment type="caution">
    <text evidence="2">The sequence shown here is derived from an EMBL/GenBank/DDBJ whole genome shotgun (WGS) entry which is preliminary data.</text>
</comment>
<accession>A0A834XB38</accession>
<sequence>MADLTEATGRANLNARQTRNRRNRSVQIPVGPLKSLATLKPLARSLKRLVPLAKNCMTVLSKIVPD</sequence>
<evidence type="ECO:0000313" key="3">
    <source>
        <dbReference type="Proteomes" id="UP000634136"/>
    </source>
</evidence>
<proteinExistence type="predicted"/>
<feature type="region of interest" description="Disordered" evidence="1">
    <location>
        <begin position="1"/>
        <end position="25"/>
    </location>
</feature>
<evidence type="ECO:0000256" key="1">
    <source>
        <dbReference type="SAM" id="MobiDB-lite"/>
    </source>
</evidence>
<dbReference type="Proteomes" id="UP000634136">
    <property type="component" value="Unassembled WGS sequence"/>
</dbReference>
<evidence type="ECO:0000313" key="2">
    <source>
        <dbReference type="EMBL" id="KAF7841689.1"/>
    </source>
</evidence>
<organism evidence="2 3">
    <name type="scientific">Senna tora</name>
    <dbReference type="NCBI Taxonomy" id="362788"/>
    <lineage>
        <taxon>Eukaryota</taxon>
        <taxon>Viridiplantae</taxon>
        <taxon>Streptophyta</taxon>
        <taxon>Embryophyta</taxon>
        <taxon>Tracheophyta</taxon>
        <taxon>Spermatophyta</taxon>
        <taxon>Magnoliopsida</taxon>
        <taxon>eudicotyledons</taxon>
        <taxon>Gunneridae</taxon>
        <taxon>Pentapetalae</taxon>
        <taxon>rosids</taxon>
        <taxon>fabids</taxon>
        <taxon>Fabales</taxon>
        <taxon>Fabaceae</taxon>
        <taxon>Caesalpinioideae</taxon>
        <taxon>Cassia clade</taxon>
        <taxon>Senna</taxon>
    </lineage>
</organism>
<name>A0A834XB38_9FABA</name>